<dbReference type="RefSeq" id="WP_003336639.1">
    <property type="nucleotide sequence ID" value="NZ_CP007806.1"/>
</dbReference>
<dbReference type="KEGG" id="blr:BRLA_c035340"/>
<dbReference type="HOGENOM" id="CLU_2420713_0_0_9"/>
<keyword evidence="2" id="KW-1185">Reference proteome</keyword>
<dbReference type="Proteomes" id="UP000005850">
    <property type="component" value="Chromosome"/>
</dbReference>
<dbReference type="AlphaFoldDB" id="A0A075R8Y2"/>
<name>A0A075R8Y2_BRELA</name>
<dbReference type="EMBL" id="CP007806">
    <property type="protein sequence ID" value="AIG27846.1"/>
    <property type="molecule type" value="Genomic_DNA"/>
</dbReference>
<dbReference type="STRING" id="1042163.BRLA_c035340"/>
<proteinExistence type="predicted"/>
<dbReference type="eggNOG" id="ENOG5032YMW">
    <property type="taxonomic scope" value="Bacteria"/>
</dbReference>
<evidence type="ECO:0000313" key="1">
    <source>
        <dbReference type="EMBL" id="AIG27846.1"/>
    </source>
</evidence>
<gene>
    <name evidence="1" type="ORF">BRLA_c035340</name>
</gene>
<reference evidence="1 2" key="1">
    <citation type="journal article" date="2011" name="J. Bacteriol.">
        <title>Genome sequence of Brevibacillus laterosporus LMG 15441, a pathogen of invertebrates.</title>
        <authorList>
            <person name="Djukic M."/>
            <person name="Poehlein A."/>
            <person name="Thurmer A."/>
            <person name="Daniel R."/>
        </authorList>
    </citation>
    <scope>NUCLEOTIDE SEQUENCE [LARGE SCALE GENOMIC DNA]</scope>
    <source>
        <strain evidence="1 2">LMG 15441</strain>
    </source>
</reference>
<organism evidence="1 2">
    <name type="scientific">Brevibacillus laterosporus LMG 15441</name>
    <dbReference type="NCBI Taxonomy" id="1042163"/>
    <lineage>
        <taxon>Bacteria</taxon>
        <taxon>Bacillati</taxon>
        <taxon>Bacillota</taxon>
        <taxon>Bacilli</taxon>
        <taxon>Bacillales</taxon>
        <taxon>Paenibacillaceae</taxon>
        <taxon>Brevibacillus</taxon>
    </lineage>
</organism>
<accession>A0A075R8Y2</accession>
<sequence length="90" mass="10654">MRLADALFNWLQIRVVVDFRNNDRSASDTEAFFQQILREDHKVDQLQVQMEEARYLVTYTIDNELHEMSFDREAVDALLTAIENEPTYAE</sequence>
<protein>
    <submittedName>
        <fullName evidence="1">Uncharacterized protein</fullName>
    </submittedName>
</protein>
<evidence type="ECO:0000313" key="2">
    <source>
        <dbReference type="Proteomes" id="UP000005850"/>
    </source>
</evidence>